<accession>A0ABQ5VWY7</accession>
<dbReference type="Pfam" id="PF04301">
    <property type="entry name" value="BioG"/>
    <property type="match status" value="1"/>
</dbReference>
<name>A0ABQ5VWY7_9RHOB</name>
<dbReference type="InterPro" id="IPR007398">
    <property type="entry name" value="BioG"/>
</dbReference>
<evidence type="ECO:0000313" key="1">
    <source>
        <dbReference type="EMBL" id="GLQ35793.1"/>
    </source>
</evidence>
<evidence type="ECO:0008006" key="3">
    <source>
        <dbReference type="Google" id="ProtNLM"/>
    </source>
</evidence>
<proteinExistence type="predicted"/>
<dbReference type="RefSeq" id="WP_284378759.1">
    <property type="nucleotide sequence ID" value="NZ_BSNN01000005.1"/>
</dbReference>
<dbReference type="InterPro" id="IPR029058">
    <property type="entry name" value="AB_hydrolase_fold"/>
</dbReference>
<dbReference type="EMBL" id="BSNN01000005">
    <property type="protein sequence ID" value="GLQ35793.1"/>
    <property type="molecule type" value="Genomic_DNA"/>
</dbReference>
<dbReference type="Proteomes" id="UP001156694">
    <property type="component" value="Unassembled WGS sequence"/>
</dbReference>
<reference evidence="2" key="1">
    <citation type="journal article" date="2019" name="Int. J. Syst. Evol. Microbiol.">
        <title>The Global Catalogue of Microorganisms (GCM) 10K type strain sequencing project: providing services to taxonomists for standard genome sequencing and annotation.</title>
        <authorList>
            <consortium name="The Broad Institute Genomics Platform"/>
            <consortium name="The Broad Institute Genome Sequencing Center for Infectious Disease"/>
            <person name="Wu L."/>
            <person name="Ma J."/>
        </authorList>
    </citation>
    <scope>NUCLEOTIDE SEQUENCE [LARGE SCALE GENOMIC DNA]</scope>
    <source>
        <strain evidence="2">NBRC 110140</strain>
    </source>
</reference>
<organism evidence="1 2">
    <name type="scientific">Amylibacter marinus</name>
    <dbReference type="NCBI Taxonomy" id="1475483"/>
    <lineage>
        <taxon>Bacteria</taxon>
        <taxon>Pseudomonadati</taxon>
        <taxon>Pseudomonadota</taxon>
        <taxon>Alphaproteobacteria</taxon>
        <taxon>Rhodobacterales</taxon>
        <taxon>Paracoccaceae</taxon>
        <taxon>Amylibacter</taxon>
    </lineage>
</organism>
<evidence type="ECO:0000313" key="2">
    <source>
        <dbReference type="Proteomes" id="UP001156694"/>
    </source>
</evidence>
<sequence>MQITWAVRRGHARVIVVFGGWGIGPDAASHLGADADILWVSDYRDLTTDLPDLADYAERILVAWSFGVCSAAYWLAQGRGDFTRCVAINGTCPPIDRMCGLPPVMMQKTTLNLNAASYAVFLQRCFGSVQPERTIDVEALHNQLVTIGARDYTGVAMVWDRVIISRGDRIFPAANQRRAWAGGPKPIEIDGPHVPFGQFRHWEEIVG</sequence>
<comment type="caution">
    <text evidence="1">The sequence shown here is derived from an EMBL/GenBank/DDBJ whole genome shotgun (WGS) entry which is preliminary data.</text>
</comment>
<gene>
    <name evidence="1" type="ORF">GCM10007939_20760</name>
</gene>
<protein>
    <recommendedName>
        <fullName evidence="3">Biotin synthesis protein BioG</fullName>
    </recommendedName>
</protein>
<keyword evidence="2" id="KW-1185">Reference proteome</keyword>
<dbReference type="SUPFAM" id="SSF53474">
    <property type="entry name" value="alpha/beta-Hydrolases"/>
    <property type="match status" value="1"/>
</dbReference>